<dbReference type="GO" id="GO:0016539">
    <property type="term" value="P:intein-mediated protein splicing"/>
    <property type="evidence" value="ECO:0007669"/>
    <property type="project" value="InterPro"/>
</dbReference>
<dbReference type="InterPro" id="IPR030934">
    <property type="entry name" value="Intein_C"/>
</dbReference>
<dbReference type="SUPFAM" id="SSF51294">
    <property type="entry name" value="Hedgehog/intein (Hint) domain"/>
    <property type="match status" value="1"/>
</dbReference>
<feature type="non-terminal residue" evidence="4">
    <location>
        <position position="443"/>
    </location>
</feature>
<sequence length="443" mass="50375">LFSTSQGILQIREIYRRWVSGQRDFRVMSEDGERSVYDVISDGVKDTVHIRMSQGREITSTQDHRFRVLTEDFQVMWRRAADLKRGDWVVATETPYTPSNNQLPNGLAYFLGVFTGDGSLSLSRGDRVNFQTSIPSRSVVESPGHVREIERAYRNFLGGGTVQPAGRGMYHIRRINREFAAHLIEHGFFADESMTDKAIPSFVLESSRADLVEYLAGLFDTDGHVRKGERSISVTTKSFRLMRDVSAVLAALGIRFRVQHQHMKGTVPGKLKDGTVKQYPVDKTYYTIHVSGASMVRLADRGLHLRVTHKRERFDECVESLREGVGGQNVRTLIPFSRQVVRRAYRHLLESDQEPNRCHDLFAANWISQDASRETLHRIDIEFPGCFDDEPGVRYILDWNCYLARVEEVQEQSDEVYDLGVEGAPSYVVDGFISHNTTTACCG</sequence>
<protein>
    <recommendedName>
        <fullName evidence="3">DOD-type homing endonuclease domain-containing protein</fullName>
    </recommendedName>
</protein>
<feature type="domain" description="DOD-type homing endonuclease" evidence="3">
    <location>
        <begin position="110"/>
        <end position="254"/>
    </location>
</feature>
<name>A0A0F8ZNM1_9ZZZZ</name>
<comment type="caution">
    <text evidence="4">The sequence shown here is derived from an EMBL/GenBank/DDBJ whole genome shotgun (WGS) entry which is preliminary data.</text>
</comment>
<feature type="non-terminal residue" evidence="4">
    <location>
        <position position="1"/>
    </location>
</feature>
<evidence type="ECO:0000313" key="4">
    <source>
        <dbReference type="EMBL" id="KKK95457.1"/>
    </source>
</evidence>
<accession>A0A0F8ZNM1</accession>
<dbReference type="AlphaFoldDB" id="A0A0F8ZNM1"/>
<dbReference type="PROSITE" id="PS50817">
    <property type="entry name" value="INTEIN_N_TER"/>
    <property type="match status" value="1"/>
</dbReference>
<dbReference type="InterPro" id="IPR036844">
    <property type="entry name" value="Hint_dom_sf"/>
</dbReference>
<dbReference type="Gene3D" id="3.10.28.10">
    <property type="entry name" value="Homing endonucleases"/>
    <property type="match status" value="1"/>
</dbReference>
<dbReference type="NCBIfam" id="TIGR01443">
    <property type="entry name" value="intein_Cterm"/>
    <property type="match status" value="1"/>
</dbReference>
<keyword evidence="2" id="KW-0651">Protein splicing</keyword>
<evidence type="ECO:0000256" key="1">
    <source>
        <dbReference type="ARBA" id="ARBA00022813"/>
    </source>
</evidence>
<reference evidence="4" key="1">
    <citation type="journal article" date="2015" name="Nature">
        <title>Complex archaea that bridge the gap between prokaryotes and eukaryotes.</title>
        <authorList>
            <person name="Spang A."/>
            <person name="Saw J.H."/>
            <person name="Jorgensen S.L."/>
            <person name="Zaremba-Niedzwiedzka K."/>
            <person name="Martijn J."/>
            <person name="Lind A.E."/>
            <person name="van Eijk R."/>
            <person name="Schleper C."/>
            <person name="Guy L."/>
            <person name="Ettema T.J."/>
        </authorList>
    </citation>
    <scope>NUCLEOTIDE SEQUENCE</scope>
</reference>
<dbReference type="PROSITE" id="PS50818">
    <property type="entry name" value="INTEIN_C_TER"/>
    <property type="match status" value="1"/>
</dbReference>
<dbReference type="InterPro" id="IPR003586">
    <property type="entry name" value="Hint_dom_C"/>
</dbReference>
<dbReference type="SMART" id="SM00305">
    <property type="entry name" value="HintC"/>
    <property type="match status" value="1"/>
</dbReference>
<dbReference type="SUPFAM" id="SSF55608">
    <property type="entry name" value="Homing endonucleases"/>
    <property type="match status" value="1"/>
</dbReference>
<dbReference type="Pfam" id="PF14890">
    <property type="entry name" value="Intein_splicing"/>
    <property type="match status" value="1"/>
</dbReference>
<dbReference type="InterPro" id="IPR004042">
    <property type="entry name" value="Intein_endonuc_central"/>
</dbReference>
<gene>
    <name evidence="4" type="ORF">LCGC14_2672620</name>
</gene>
<evidence type="ECO:0000259" key="3">
    <source>
        <dbReference type="PROSITE" id="PS50819"/>
    </source>
</evidence>
<dbReference type="InterPro" id="IPR006142">
    <property type="entry name" value="INTEIN"/>
</dbReference>
<dbReference type="PROSITE" id="PS50819">
    <property type="entry name" value="INTEIN_ENDONUCLEASE"/>
    <property type="match status" value="1"/>
</dbReference>
<dbReference type="PRINTS" id="PR00379">
    <property type="entry name" value="INTEIN"/>
</dbReference>
<dbReference type="Gene3D" id="2.170.16.10">
    <property type="entry name" value="Hedgehog/Intein (Hint) domain"/>
    <property type="match status" value="2"/>
</dbReference>
<dbReference type="EMBL" id="LAZR01046901">
    <property type="protein sequence ID" value="KKK95457.1"/>
    <property type="molecule type" value="Genomic_DNA"/>
</dbReference>
<dbReference type="InterPro" id="IPR027434">
    <property type="entry name" value="Homing_endonucl"/>
</dbReference>
<organism evidence="4">
    <name type="scientific">marine sediment metagenome</name>
    <dbReference type="NCBI Taxonomy" id="412755"/>
    <lineage>
        <taxon>unclassified sequences</taxon>
        <taxon>metagenomes</taxon>
        <taxon>ecological metagenomes</taxon>
    </lineage>
</organism>
<dbReference type="InterPro" id="IPR004860">
    <property type="entry name" value="LAGLIDADG_dom"/>
</dbReference>
<proteinExistence type="predicted"/>
<dbReference type="GO" id="GO:0004519">
    <property type="term" value="F:endonuclease activity"/>
    <property type="evidence" value="ECO:0007669"/>
    <property type="project" value="InterPro"/>
</dbReference>
<evidence type="ECO:0000256" key="2">
    <source>
        <dbReference type="ARBA" id="ARBA00023000"/>
    </source>
</evidence>
<dbReference type="Pfam" id="PF14528">
    <property type="entry name" value="LAGLIDADG_3"/>
    <property type="match status" value="1"/>
</dbReference>
<dbReference type="InterPro" id="IPR006141">
    <property type="entry name" value="Intein_N"/>
</dbReference>
<keyword evidence="1" id="KW-0068">Autocatalytic cleavage</keyword>